<reference evidence="1" key="1">
    <citation type="submission" date="2014-08" db="EMBL/GenBank/DDBJ databases">
        <title>Fullgenome sequencing of Anoxybacillus sp.25 isolate from Garga hot-spring Russia.</title>
        <authorList>
            <person name="Rozanov A.S."/>
            <person name="Kotenko A.V."/>
            <person name="Malup T.K."/>
            <person name="Peltek S.E."/>
        </authorList>
    </citation>
    <scope>NUCLEOTIDE SEQUENCE [LARGE SCALE GENOMIC DNA]</scope>
    <source>
        <strain evidence="1">25</strain>
    </source>
</reference>
<organism evidence="1">
    <name type="scientific">Anoxybacillus flavithermus</name>
    <dbReference type="NCBI Taxonomy" id="33934"/>
    <lineage>
        <taxon>Bacteria</taxon>
        <taxon>Bacillati</taxon>
        <taxon>Bacillota</taxon>
        <taxon>Bacilli</taxon>
        <taxon>Bacillales</taxon>
        <taxon>Anoxybacillaceae</taxon>
        <taxon>Anoxybacillus</taxon>
    </lineage>
</organism>
<proteinExistence type="predicted"/>
<sequence length="78" mass="8856">MIHKSGGDNYEDAWKNCSCIYSDRFLLVGLINGMIYVQFQSLIANKVITTNAQLALQLIDAKFVGKWKMKDGKLTKEK</sequence>
<comment type="caution">
    <text evidence="1">The sequence shown here is derived from an EMBL/GenBank/DDBJ whole genome shotgun (WGS) entry which is preliminary data.</text>
</comment>
<evidence type="ECO:0000313" key="1">
    <source>
        <dbReference type="EMBL" id="KFZ32390.1"/>
    </source>
</evidence>
<dbReference type="AlphaFoldDB" id="A0A094IXI1"/>
<dbReference type="EMBL" id="JPZO01000049">
    <property type="protein sequence ID" value="KFZ32390.1"/>
    <property type="molecule type" value="Genomic_DNA"/>
</dbReference>
<protein>
    <submittedName>
        <fullName evidence="1">Uncharacterized protein</fullName>
    </submittedName>
</protein>
<name>A0A094IXI1_9BACL</name>
<accession>A0A094IXI1</accession>
<gene>
    <name evidence="1" type="ORF">JS44_09175</name>
</gene>